<evidence type="ECO:0000256" key="3">
    <source>
        <dbReference type="SAM" id="Phobius"/>
    </source>
</evidence>
<evidence type="ECO:0000313" key="6">
    <source>
        <dbReference type="Proteomes" id="UP000011531"/>
    </source>
</evidence>
<evidence type="ECO:0000256" key="2">
    <source>
        <dbReference type="ARBA" id="ARBA00022679"/>
    </source>
</evidence>
<name>L9X2M5_9EURY</name>
<dbReference type="PANTHER" id="PTHR43630:SF1">
    <property type="entry name" value="POLY-BETA-1,6-N-ACETYL-D-GLUCOSAMINE SYNTHASE"/>
    <property type="match status" value="1"/>
</dbReference>
<keyword evidence="6" id="KW-1185">Reference proteome</keyword>
<keyword evidence="3" id="KW-0472">Membrane</keyword>
<dbReference type="STRING" id="1227498.C492_15666"/>
<dbReference type="AlphaFoldDB" id="L9X2M5"/>
<keyword evidence="2 5" id="KW-0808">Transferase</keyword>
<feature type="domain" description="Glycosyltransferase 2-like" evidence="4">
    <location>
        <begin position="2"/>
        <end position="126"/>
    </location>
</feature>
<accession>L9X2M5</accession>
<evidence type="ECO:0000259" key="4">
    <source>
        <dbReference type="Pfam" id="PF00535"/>
    </source>
</evidence>
<keyword evidence="3" id="KW-0812">Transmembrane</keyword>
<gene>
    <name evidence="5" type="ORF">C492_15666</name>
</gene>
<evidence type="ECO:0000256" key="1">
    <source>
        <dbReference type="ARBA" id="ARBA00022676"/>
    </source>
</evidence>
<comment type="caution">
    <text evidence="5">The sequence shown here is derived from an EMBL/GenBank/DDBJ whole genome shotgun (WGS) entry which is preliminary data.</text>
</comment>
<sequence>MIAAYNEEEIIAEKIENSLALEYPADRLSIVVFSDASSDRTDEIVRSYADEGVELVRVERRVGKTECQNRVVDHVDEEAVVFSDANSMYGPDAIRELVAAFGPDVGRVVGELTYRDSSAVDGESVYWRYESLLKRLESAVGSSVTGNGAIYAVRASSYAPLRRDAISDFAEPLAIVRNGQRVAYAADAVARERTEATVDDELARRFRIVTRSWHTVANNAALLNPVRYPLFSFQLLSHKVLRWLSPLFLAGAFLSNLGLVLVAPSSLYLAAFGAQLAFHGLAAVGAALDRAAVSTPTVVHVPHFFLVANYGMLAGLWNFLRRESIVTWNTTSRESEP</sequence>
<dbReference type="PATRIC" id="fig|1227498.3.peg.3082"/>
<dbReference type="PANTHER" id="PTHR43630">
    <property type="entry name" value="POLY-BETA-1,6-N-ACETYL-D-GLUCOSAMINE SYNTHASE"/>
    <property type="match status" value="1"/>
</dbReference>
<dbReference type="EMBL" id="AOIA01000128">
    <property type="protein sequence ID" value="ELY55726.1"/>
    <property type="molecule type" value="Genomic_DNA"/>
</dbReference>
<dbReference type="InterPro" id="IPR029044">
    <property type="entry name" value="Nucleotide-diphossugar_trans"/>
</dbReference>
<organism evidence="5 6">
    <name type="scientific">Natronococcus jeotgali DSM 18795</name>
    <dbReference type="NCBI Taxonomy" id="1227498"/>
    <lineage>
        <taxon>Archaea</taxon>
        <taxon>Methanobacteriati</taxon>
        <taxon>Methanobacteriota</taxon>
        <taxon>Stenosarchaea group</taxon>
        <taxon>Halobacteria</taxon>
        <taxon>Halobacteriales</taxon>
        <taxon>Natrialbaceae</taxon>
        <taxon>Natronococcus</taxon>
    </lineage>
</organism>
<dbReference type="RefSeq" id="WP_008425115.1">
    <property type="nucleotide sequence ID" value="NZ_AOIA01000128.1"/>
</dbReference>
<evidence type="ECO:0000313" key="5">
    <source>
        <dbReference type="EMBL" id="ELY55726.1"/>
    </source>
</evidence>
<reference evidence="5 6" key="1">
    <citation type="journal article" date="2014" name="PLoS Genet.">
        <title>Phylogenetically driven sequencing of extremely halophilic archaea reveals strategies for static and dynamic osmo-response.</title>
        <authorList>
            <person name="Becker E.A."/>
            <person name="Seitzer P.M."/>
            <person name="Tritt A."/>
            <person name="Larsen D."/>
            <person name="Krusor M."/>
            <person name="Yao A.I."/>
            <person name="Wu D."/>
            <person name="Madern D."/>
            <person name="Eisen J.A."/>
            <person name="Darling A.E."/>
            <person name="Facciotti M.T."/>
        </authorList>
    </citation>
    <scope>NUCLEOTIDE SEQUENCE [LARGE SCALE GENOMIC DNA]</scope>
    <source>
        <strain evidence="5 6">DSM 18795</strain>
    </source>
</reference>
<feature type="transmembrane region" description="Helical" evidence="3">
    <location>
        <begin position="243"/>
        <end position="262"/>
    </location>
</feature>
<keyword evidence="1" id="KW-0328">Glycosyltransferase</keyword>
<dbReference type="SUPFAM" id="SSF53448">
    <property type="entry name" value="Nucleotide-diphospho-sugar transferases"/>
    <property type="match status" value="1"/>
</dbReference>
<dbReference type="Pfam" id="PF00535">
    <property type="entry name" value="Glycos_transf_2"/>
    <property type="match status" value="1"/>
</dbReference>
<dbReference type="Proteomes" id="UP000011531">
    <property type="component" value="Unassembled WGS sequence"/>
</dbReference>
<protein>
    <submittedName>
        <fullName evidence="5">Family 2 glycosyl transferase</fullName>
    </submittedName>
</protein>
<feature type="transmembrane region" description="Helical" evidence="3">
    <location>
        <begin position="300"/>
        <end position="320"/>
    </location>
</feature>
<feature type="transmembrane region" description="Helical" evidence="3">
    <location>
        <begin position="267"/>
        <end position="288"/>
    </location>
</feature>
<keyword evidence="3" id="KW-1133">Transmembrane helix</keyword>
<dbReference type="GO" id="GO:0016757">
    <property type="term" value="F:glycosyltransferase activity"/>
    <property type="evidence" value="ECO:0007669"/>
    <property type="project" value="UniProtKB-KW"/>
</dbReference>
<dbReference type="InterPro" id="IPR001173">
    <property type="entry name" value="Glyco_trans_2-like"/>
</dbReference>
<proteinExistence type="predicted"/>
<dbReference type="Gene3D" id="3.90.550.10">
    <property type="entry name" value="Spore Coat Polysaccharide Biosynthesis Protein SpsA, Chain A"/>
    <property type="match status" value="1"/>
</dbReference>